<comment type="caution">
    <text evidence="1">The sequence shown here is derived from an EMBL/GenBank/DDBJ whole genome shotgun (WGS) entry which is preliminary data.</text>
</comment>
<dbReference type="RefSeq" id="WP_136840097.1">
    <property type="nucleotide sequence ID" value="NZ_SUPL01000001.1"/>
</dbReference>
<proteinExistence type="predicted"/>
<protein>
    <submittedName>
        <fullName evidence="1">Uncharacterized protein</fullName>
    </submittedName>
</protein>
<dbReference type="OrthoDB" id="1451875at2"/>
<gene>
    <name evidence="1" type="ORF">E5167_00935</name>
</gene>
<evidence type="ECO:0000313" key="1">
    <source>
        <dbReference type="EMBL" id="TJY37853.1"/>
    </source>
</evidence>
<keyword evidence="2" id="KW-1185">Reference proteome</keyword>
<accession>A0A4U0F0H7</accession>
<sequence length="77" mass="9187">MQTAVFKSYENGFYTFLFNNGGEMVFEEVHPRVLKQFDLQNDDTLIDQTFRVSFVEVYDDLDEDYLAYRIESMKLPL</sequence>
<name>A0A4U0F0H7_9FLAO</name>
<organism evidence="1 2">
    <name type="scientific">Pontimicrobium aquaticum</name>
    <dbReference type="NCBI Taxonomy" id="2565367"/>
    <lineage>
        <taxon>Bacteria</taxon>
        <taxon>Pseudomonadati</taxon>
        <taxon>Bacteroidota</taxon>
        <taxon>Flavobacteriia</taxon>
        <taxon>Flavobacteriales</taxon>
        <taxon>Flavobacteriaceae</taxon>
        <taxon>Pontimicrobium</taxon>
    </lineage>
</organism>
<dbReference type="Proteomes" id="UP000307657">
    <property type="component" value="Unassembled WGS sequence"/>
</dbReference>
<dbReference type="EMBL" id="SUPL01000001">
    <property type="protein sequence ID" value="TJY37853.1"/>
    <property type="molecule type" value="Genomic_DNA"/>
</dbReference>
<dbReference type="AlphaFoldDB" id="A0A4U0F0H7"/>
<evidence type="ECO:0000313" key="2">
    <source>
        <dbReference type="Proteomes" id="UP000307657"/>
    </source>
</evidence>
<reference evidence="1 2" key="1">
    <citation type="submission" date="2019-04" db="EMBL/GenBank/DDBJ databases">
        <title>Lacinutrix sp. nov., isolated from marine water.</title>
        <authorList>
            <person name="Kim W."/>
        </authorList>
    </citation>
    <scope>NUCLEOTIDE SEQUENCE [LARGE SCALE GENOMIC DNA]</scope>
    <source>
        <strain evidence="1 2">CAU 1491</strain>
    </source>
</reference>